<dbReference type="Proteomes" id="UP001286313">
    <property type="component" value="Unassembled WGS sequence"/>
</dbReference>
<sequence length="84" mass="9540">MTGDDVRVQDEEAPPPPNLDTFEGMVVVNLAGINTHTHTHTHIPSTKILLLLNTSTHYHEFINILPEYFQAHRTSKKVDIIIRV</sequence>
<protein>
    <submittedName>
        <fullName evidence="1">Uncharacterized protein</fullName>
    </submittedName>
</protein>
<accession>A0AAE1EYE5</accession>
<gene>
    <name evidence="1" type="ORF">Pcinc_030302</name>
</gene>
<name>A0AAE1EYE5_PETCI</name>
<keyword evidence="2" id="KW-1185">Reference proteome</keyword>
<reference evidence="1" key="1">
    <citation type="submission" date="2023-10" db="EMBL/GenBank/DDBJ databases">
        <title>Genome assemblies of two species of porcelain crab, Petrolisthes cinctipes and Petrolisthes manimaculis (Anomura: Porcellanidae).</title>
        <authorList>
            <person name="Angst P."/>
        </authorList>
    </citation>
    <scope>NUCLEOTIDE SEQUENCE</scope>
    <source>
        <strain evidence="1">PB745_01</strain>
        <tissue evidence="1">Gill</tissue>
    </source>
</reference>
<evidence type="ECO:0000313" key="1">
    <source>
        <dbReference type="EMBL" id="KAK3863970.1"/>
    </source>
</evidence>
<organism evidence="1 2">
    <name type="scientific">Petrolisthes cinctipes</name>
    <name type="common">Flat porcelain crab</name>
    <dbReference type="NCBI Taxonomy" id="88211"/>
    <lineage>
        <taxon>Eukaryota</taxon>
        <taxon>Metazoa</taxon>
        <taxon>Ecdysozoa</taxon>
        <taxon>Arthropoda</taxon>
        <taxon>Crustacea</taxon>
        <taxon>Multicrustacea</taxon>
        <taxon>Malacostraca</taxon>
        <taxon>Eumalacostraca</taxon>
        <taxon>Eucarida</taxon>
        <taxon>Decapoda</taxon>
        <taxon>Pleocyemata</taxon>
        <taxon>Anomura</taxon>
        <taxon>Galatheoidea</taxon>
        <taxon>Porcellanidae</taxon>
        <taxon>Petrolisthes</taxon>
    </lineage>
</organism>
<comment type="caution">
    <text evidence="1">The sequence shown here is derived from an EMBL/GenBank/DDBJ whole genome shotgun (WGS) entry which is preliminary data.</text>
</comment>
<dbReference type="AlphaFoldDB" id="A0AAE1EYE5"/>
<dbReference type="EMBL" id="JAWQEG010003893">
    <property type="protein sequence ID" value="KAK3863970.1"/>
    <property type="molecule type" value="Genomic_DNA"/>
</dbReference>
<proteinExistence type="predicted"/>
<evidence type="ECO:0000313" key="2">
    <source>
        <dbReference type="Proteomes" id="UP001286313"/>
    </source>
</evidence>